<sequence>MALYILCFAAVVEILIIKLGTVVRVAITVGYFLFTLPFFGWLFREMRDLDEHSVLWKERARSASRQLYPEAKTAISGIPAGKWICIVDKYEDDRKEAGAKPGEFLASYHLVLSTVHVNGIKQSLALSNGSILDWHPAGKAFCVDQPDTHSSRSHGSDLDSTQMASHLERIISFLALENRHVPIIDLAIADTREISPEELHALVAAFWWHMIEVRRDALGRRDFFQAYQRTRNGAADFAESFNGLAVSLTPAGHAWHRALADQKTATAIQKGKQMPNRRQSFSFGSYSNVNFSYAEGNNTSKQSFSREDISPADLVAALQIVLKDNEVPWDSPALVEARQTLETVVTSGDVNTRGLKTAVSKVVQVCEALALGIAGNTAFEVLKAFAQ</sequence>
<reference evidence="2 3" key="1">
    <citation type="journal article" date="2019" name="Int. J. Syst. Evol. Microbiol.">
        <title>The Global Catalogue of Microorganisms (GCM) 10K type strain sequencing project: providing services to taxonomists for standard genome sequencing and annotation.</title>
        <authorList>
            <consortium name="The Broad Institute Genomics Platform"/>
            <consortium name="The Broad Institute Genome Sequencing Center for Infectious Disease"/>
            <person name="Wu L."/>
            <person name="Ma J."/>
        </authorList>
    </citation>
    <scope>NUCLEOTIDE SEQUENCE [LARGE SCALE GENOMIC DNA]</scope>
    <source>
        <strain evidence="2 3">JCM 10425</strain>
    </source>
</reference>
<keyword evidence="1" id="KW-0472">Membrane</keyword>
<dbReference type="RefSeq" id="WP_344654655.1">
    <property type="nucleotide sequence ID" value="NZ_BAAAGX010000046.1"/>
</dbReference>
<proteinExistence type="predicted"/>
<evidence type="ECO:0000313" key="2">
    <source>
        <dbReference type="EMBL" id="GAA0284038.1"/>
    </source>
</evidence>
<accession>A0ABN0VAX3</accession>
<protein>
    <submittedName>
        <fullName evidence="2">Uncharacterized protein</fullName>
    </submittedName>
</protein>
<keyword evidence="3" id="KW-1185">Reference proteome</keyword>
<feature type="transmembrane region" description="Helical" evidence="1">
    <location>
        <begin position="24"/>
        <end position="43"/>
    </location>
</feature>
<keyword evidence="1" id="KW-1133">Transmembrane helix</keyword>
<keyword evidence="1" id="KW-0812">Transmembrane</keyword>
<dbReference type="EMBL" id="BAAAGX010000046">
    <property type="protein sequence ID" value="GAA0284038.1"/>
    <property type="molecule type" value="Genomic_DNA"/>
</dbReference>
<evidence type="ECO:0000313" key="3">
    <source>
        <dbReference type="Proteomes" id="UP001500967"/>
    </source>
</evidence>
<dbReference type="Proteomes" id="UP001500967">
    <property type="component" value="Unassembled WGS sequence"/>
</dbReference>
<gene>
    <name evidence="2" type="ORF">GCM10009539_85180</name>
</gene>
<evidence type="ECO:0000256" key="1">
    <source>
        <dbReference type="SAM" id="Phobius"/>
    </source>
</evidence>
<organism evidence="2 3">
    <name type="scientific">Cryptosporangium japonicum</name>
    <dbReference type="NCBI Taxonomy" id="80872"/>
    <lineage>
        <taxon>Bacteria</taxon>
        <taxon>Bacillati</taxon>
        <taxon>Actinomycetota</taxon>
        <taxon>Actinomycetes</taxon>
        <taxon>Cryptosporangiales</taxon>
        <taxon>Cryptosporangiaceae</taxon>
        <taxon>Cryptosporangium</taxon>
    </lineage>
</organism>
<comment type="caution">
    <text evidence="2">The sequence shown here is derived from an EMBL/GenBank/DDBJ whole genome shotgun (WGS) entry which is preliminary data.</text>
</comment>
<name>A0ABN0VAX3_9ACTN</name>